<proteinExistence type="predicted"/>
<accession>A0A8S4PXI2</accession>
<dbReference type="EMBL" id="CAIIXF020000010">
    <property type="protein sequence ID" value="CAH1797949.1"/>
    <property type="molecule type" value="Genomic_DNA"/>
</dbReference>
<feature type="transmembrane region" description="Helical" evidence="4">
    <location>
        <begin position="113"/>
        <end position="140"/>
    </location>
</feature>
<evidence type="ECO:0000259" key="5">
    <source>
        <dbReference type="PROSITE" id="PS50923"/>
    </source>
</evidence>
<reference evidence="6" key="1">
    <citation type="submission" date="2022-03" db="EMBL/GenBank/DDBJ databases">
        <authorList>
            <person name="Martin C."/>
        </authorList>
    </citation>
    <scope>NUCLEOTIDE SEQUENCE</scope>
</reference>
<dbReference type="InterPro" id="IPR000436">
    <property type="entry name" value="Sushi_SCR_CCP_dom"/>
</dbReference>
<keyword evidence="4" id="KW-0812">Transmembrane</keyword>
<dbReference type="SMART" id="SM00032">
    <property type="entry name" value="CCP"/>
    <property type="match status" value="1"/>
</dbReference>
<feature type="compositionally biased region" description="Low complexity" evidence="3">
    <location>
        <begin position="169"/>
        <end position="189"/>
    </location>
</feature>
<evidence type="ECO:0000313" key="7">
    <source>
        <dbReference type="Proteomes" id="UP000749559"/>
    </source>
</evidence>
<comment type="caution">
    <text evidence="6">The sequence shown here is derived from an EMBL/GenBank/DDBJ whole genome shotgun (WGS) entry which is preliminary data.</text>
</comment>
<feature type="region of interest" description="Disordered" evidence="3">
    <location>
        <begin position="1"/>
        <end position="25"/>
    </location>
</feature>
<evidence type="ECO:0000256" key="1">
    <source>
        <dbReference type="ARBA" id="ARBA00023157"/>
    </source>
</evidence>
<keyword evidence="4" id="KW-1133">Transmembrane helix</keyword>
<feature type="disulfide bond" evidence="2">
    <location>
        <begin position="72"/>
        <end position="99"/>
    </location>
</feature>
<dbReference type="PROSITE" id="PS50923">
    <property type="entry name" value="SUSHI"/>
    <property type="match status" value="1"/>
</dbReference>
<feature type="region of interest" description="Disordered" evidence="3">
    <location>
        <begin position="204"/>
        <end position="238"/>
    </location>
</feature>
<dbReference type="Gene3D" id="2.10.70.10">
    <property type="entry name" value="Complement Module, domain 1"/>
    <property type="match status" value="1"/>
</dbReference>
<feature type="domain" description="Sushi" evidence="5">
    <location>
        <begin position="44"/>
        <end position="101"/>
    </location>
</feature>
<keyword evidence="7" id="KW-1185">Reference proteome</keyword>
<comment type="caution">
    <text evidence="2">Lacks conserved residue(s) required for the propagation of feature annotation.</text>
</comment>
<evidence type="ECO:0000256" key="3">
    <source>
        <dbReference type="SAM" id="MobiDB-lite"/>
    </source>
</evidence>
<sequence>MANSTNTTITQDPLNSTTLTNESGGTMTSASVIGQTTTVPVIGQTCSPDQINNGNILSQGPYNAGSRVIYSCNNGFYMDGGPVMLCQSDGKLNGTTPNCQQLPTSNAQQVPDWVTWFVFGASIALVILLIVVVILLVCLLKQRRSKVIKVEPAPEIPSEKPKSAEKSPNIINNNNKENNNMSKDQQIEQQKQDEIEQINYQNSEEKIQPAQVQGSSVPAYTEADPRRSVWDGPVPQYDPRRHPAEGYLFPANGRVYNSYVSELEQKRRRSALNDI</sequence>
<keyword evidence="4" id="KW-0472">Membrane</keyword>
<evidence type="ECO:0000313" key="6">
    <source>
        <dbReference type="EMBL" id="CAH1797949.1"/>
    </source>
</evidence>
<feature type="region of interest" description="Disordered" evidence="3">
    <location>
        <begin position="154"/>
        <end position="192"/>
    </location>
</feature>
<protein>
    <recommendedName>
        <fullName evidence="5">Sushi domain-containing protein</fullName>
    </recommendedName>
</protein>
<organism evidence="6 7">
    <name type="scientific">Owenia fusiformis</name>
    <name type="common">Polychaete worm</name>
    <dbReference type="NCBI Taxonomy" id="6347"/>
    <lineage>
        <taxon>Eukaryota</taxon>
        <taxon>Metazoa</taxon>
        <taxon>Spiralia</taxon>
        <taxon>Lophotrochozoa</taxon>
        <taxon>Annelida</taxon>
        <taxon>Polychaeta</taxon>
        <taxon>Sedentaria</taxon>
        <taxon>Canalipalpata</taxon>
        <taxon>Sabellida</taxon>
        <taxon>Oweniida</taxon>
        <taxon>Oweniidae</taxon>
        <taxon>Owenia</taxon>
    </lineage>
</organism>
<evidence type="ECO:0000256" key="4">
    <source>
        <dbReference type="SAM" id="Phobius"/>
    </source>
</evidence>
<dbReference type="AlphaFoldDB" id="A0A8S4PXI2"/>
<name>A0A8S4PXI2_OWEFU</name>
<dbReference type="InterPro" id="IPR035976">
    <property type="entry name" value="Sushi/SCR/CCP_sf"/>
</dbReference>
<keyword evidence="1 2" id="KW-1015">Disulfide bond</keyword>
<keyword evidence="2" id="KW-0768">Sushi</keyword>
<dbReference type="Proteomes" id="UP000749559">
    <property type="component" value="Unassembled WGS sequence"/>
</dbReference>
<dbReference type="CDD" id="cd00033">
    <property type="entry name" value="CCP"/>
    <property type="match status" value="1"/>
</dbReference>
<gene>
    <name evidence="6" type="ORF">OFUS_LOCUS22151</name>
</gene>
<dbReference type="SUPFAM" id="SSF57535">
    <property type="entry name" value="Complement control module/SCR domain"/>
    <property type="match status" value="1"/>
</dbReference>
<dbReference type="Pfam" id="PF00084">
    <property type="entry name" value="Sushi"/>
    <property type="match status" value="1"/>
</dbReference>
<dbReference type="OrthoDB" id="5804959at2759"/>
<evidence type="ECO:0000256" key="2">
    <source>
        <dbReference type="PROSITE-ProRule" id="PRU00302"/>
    </source>
</evidence>